<dbReference type="SUPFAM" id="SSF52096">
    <property type="entry name" value="ClpP/crotonase"/>
    <property type="match status" value="1"/>
</dbReference>
<protein>
    <recommendedName>
        <fullName evidence="5">Enoyl-CoA hydratase</fullName>
    </recommendedName>
</protein>
<dbReference type="GO" id="GO:0003824">
    <property type="term" value="F:catalytic activity"/>
    <property type="evidence" value="ECO:0007669"/>
    <property type="project" value="InterPro"/>
</dbReference>
<reference evidence="3 4" key="1">
    <citation type="submission" date="2024-01" db="EMBL/GenBank/DDBJ databases">
        <title>The genome of the rayed Mediterranean limpet Patella caerulea (Linnaeus, 1758).</title>
        <authorList>
            <person name="Anh-Thu Weber A."/>
            <person name="Halstead-Nussloch G."/>
        </authorList>
    </citation>
    <scope>NUCLEOTIDE SEQUENCE [LARGE SCALE GENOMIC DNA]</scope>
    <source>
        <strain evidence="3">AATW-2023a</strain>
        <tissue evidence="3">Whole specimen</tissue>
    </source>
</reference>
<name>A0AAN8G882_PATCE</name>
<gene>
    <name evidence="3" type="ORF">SNE40_021579</name>
</gene>
<sequence>MIGINRPKHRNAVNPETAQQLIKAFKQFEADKDSLVAVLHGKGGNFCAGFDLKALSQLDNTNFSLKDPKSSDEAPMGPSRMLFSKPVIGAISGYAVAGGMELALLCDLRIMEESAVMGVFCRRFGVPLIDGGTVRLPQLIGLSRAMDLILTGRPIRGKEALEFGLANQLVATGTALGRACQLASNIAQFPQECMLTDRRSVYNSVYNSSSIKNALQFEYVEGIKVISTESIAGAQKFTSGIGKHGSFILGKPSKL</sequence>
<dbReference type="Gene3D" id="3.90.226.10">
    <property type="entry name" value="2-enoyl-CoA Hydratase, Chain A, domain 1"/>
    <property type="match status" value="1"/>
</dbReference>
<evidence type="ECO:0000313" key="3">
    <source>
        <dbReference type="EMBL" id="KAK6167590.1"/>
    </source>
</evidence>
<dbReference type="EMBL" id="JAZGQO010000018">
    <property type="protein sequence ID" value="KAK6167590.1"/>
    <property type="molecule type" value="Genomic_DNA"/>
</dbReference>
<dbReference type="InterPro" id="IPR029045">
    <property type="entry name" value="ClpP/crotonase-like_dom_sf"/>
</dbReference>
<dbReference type="Gene3D" id="1.10.287.2460">
    <property type="match status" value="1"/>
</dbReference>
<dbReference type="InterPro" id="IPR001753">
    <property type="entry name" value="Enoyl-CoA_hydra/iso"/>
</dbReference>
<dbReference type="PROSITE" id="PS00166">
    <property type="entry name" value="ENOYL_COA_HYDRATASE"/>
    <property type="match status" value="1"/>
</dbReference>
<keyword evidence="4" id="KW-1185">Reference proteome</keyword>
<evidence type="ECO:0000313" key="4">
    <source>
        <dbReference type="Proteomes" id="UP001347796"/>
    </source>
</evidence>
<proteinExistence type="inferred from homology"/>
<dbReference type="Proteomes" id="UP001347796">
    <property type="component" value="Unassembled WGS sequence"/>
</dbReference>
<accession>A0AAN8G882</accession>
<evidence type="ECO:0000256" key="2">
    <source>
        <dbReference type="RuleBase" id="RU003707"/>
    </source>
</evidence>
<dbReference type="InterPro" id="IPR018376">
    <property type="entry name" value="Enoyl-CoA_hyd/isom_CS"/>
</dbReference>
<evidence type="ECO:0008006" key="5">
    <source>
        <dbReference type="Google" id="ProtNLM"/>
    </source>
</evidence>
<dbReference type="PANTHER" id="PTHR43802:SF1">
    <property type="entry name" value="IP11341P-RELATED"/>
    <property type="match status" value="1"/>
</dbReference>
<dbReference type="CDD" id="cd06558">
    <property type="entry name" value="crotonase-like"/>
    <property type="match status" value="1"/>
</dbReference>
<evidence type="ECO:0000256" key="1">
    <source>
        <dbReference type="ARBA" id="ARBA00005254"/>
    </source>
</evidence>
<dbReference type="NCBIfam" id="NF006108">
    <property type="entry name" value="PRK08259.1"/>
    <property type="match status" value="1"/>
</dbReference>
<comment type="similarity">
    <text evidence="1 2">Belongs to the enoyl-CoA hydratase/isomerase family.</text>
</comment>
<comment type="caution">
    <text evidence="3">The sequence shown here is derived from an EMBL/GenBank/DDBJ whole genome shotgun (WGS) entry which is preliminary data.</text>
</comment>
<dbReference type="PANTHER" id="PTHR43802">
    <property type="entry name" value="ENOYL-COA HYDRATASE"/>
    <property type="match status" value="1"/>
</dbReference>
<dbReference type="Pfam" id="PF00378">
    <property type="entry name" value="ECH_1"/>
    <property type="match status" value="1"/>
</dbReference>
<organism evidence="3 4">
    <name type="scientific">Patella caerulea</name>
    <name type="common">Rayed Mediterranean limpet</name>
    <dbReference type="NCBI Taxonomy" id="87958"/>
    <lineage>
        <taxon>Eukaryota</taxon>
        <taxon>Metazoa</taxon>
        <taxon>Spiralia</taxon>
        <taxon>Lophotrochozoa</taxon>
        <taxon>Mollusca</taxon>
        <taxon>Gastropoda</taxon>
        <taxon>Patellogastropoda</taxon>
        <taxon>Patelloidea</taxon>
        <taxon>Patellidae</taxon>
        <taxon>Patella</taxon>
    </lineage>
</organism>
<dbReference type="AlphaFoldDB" id="A0AAN8G882"/>